<gene>
    <name evidence="1" type="ORF">AQUCO_09600031v1</name>
</gene>
<organism evidence="1 2">
    <name type="scientific">Aquilegia coerulea</name>
    <name type="common">Rocky mountain columbine</name>
    <dbReference type="NCBI Taxonomy" id="218851"/>
    <lineage>
        <taxon>Eukaryota</taxon>
        <taxon>Viridiplantae</taxon>
        <taxon>Streptophyta</taxon>
        <taxon>Embryophyta</taxon>
        <taxon>Tracheophyta</taxon>
        <taxon>Spermatophyta</taxon>
        <taxon>Magnoliopsida</taxon>
        <taxon>Ranunculales</taxon>
        <taxon>Ranunculaceae</taxon>
        <taxon>Thalictroideae</taxon>
        <taxon>Aquilegia</taxon>
    </lineage>
</organism>
<name>A0A2G5C4J5_AQUCA</name>
<reference evidence="1 2" key="1">
    <citation type="submission" date="2017-09" db="EMBL/GenBank/DDBJ databases">
        <title>WGS assembly of Aquilegia coerulea Goldsmith.</title>
        <authorList>
            <person name="Hodges S."/>
            <person name="Kramer E."/>
            <person name="Nordborg M."/>
            <person name="Tomkins J."/>
            <person name="Borevitz J."/>
            <person name="Derieg N."/>
            <person name="Yan J."/>
            <person name="Mihaltcheva S."/>
            <person name="Hayes R.D."/>
            <person name="Rokhsar D."/>
        </authorList>
    </citation>
    <scope>NUCLEOTIDE SEQUENCE [LARGE SCALE GENOMIC DNA]</scope>
    <source>
        <strain evidence="2">cv. Goldsmith</strain>
    </source>
</reference>
<dbReference type="EMBL" id="KZ305113">
    <property type="protein sequence ID" value="PIA26190.1"/>
    <property type="molecule type" value="Genomic_DNA"/>
</dbReference>
<evidence type="ECO:0000313" key="2">
    <source>
        <dbReference type="Proteomes" id="UP000230069"/>
    </source>
</evidence>
<sequence>MTVALYVQVSSTIQAFVFETRSCSWSFIEHLRMLLSSALWIAQLTAFTNKKDYGHEEREAQWPMHREHYMIFTKKLFREMNSFSELSEIAEQAQRQAEDARLQECHTQRTCRLS</sequence>
<accession>A0A2G5C4J5</accession>
<evidence type="ECO:0000313" key="1">
    <source>
        <dbReference type="EMBL" id="PIA26190.1"/>
    </source>
</evidence>
<dbReference type="Proteomes" id="UP000230069">
    <property type="component" value="Unassembled WGS sequence"/>
</dbReference>
<protein>
    <submittedName>
        <fullName evidence="1">Uncharacterized protein</fullName>
    </submittedName>
</protein>
<dbReference type="AlphaFoldDB" id="A0A2G5C4J5"/>
<dbReference type="Gene3D" id="6.10.140.890">
    <property type="match status" value="1"/>
</dbReference>
<proteinExistence type="predicted"/>
<keyword evidence="2" id="KW-1185">Reference proteome</keyword>